<dbReference type="InterPro" id="IPR036291">
    <property type="entry name" value="NAD(P)-bd_dom_sf"/>
</dbReference>
<dbReference type="PRINTS" id="PR00081">
    <property type="entry name" value="GDHRDH"/>
</dbReference>
<dbReference type="SUPFAM" id="SSF51735">
    <property type="entry name" value="NAD(P)-binding Rossmann-fold domains"/>
    <property type="match status" value="1"/>
</dbReference>
<proteinExistence type="inferred from homology"/>
<dbReference type="EMBL" id="JBHTIH010000003">
    <property type="protein sequence ID" value="MFD0738735.1"/>
    <property type="molecule type" value="Genomic_DNA"/>
</dbReference>
<name>A0ABW2YJW4_9GAMM</name>
<dbReference type="GO" id="GO:0047936">
    <property type="term" value="F:glucose 1-dehydrogenase [NAD(P)+] activity"/>
    <property type="evidence" value="ECO:0007669"/>
    <property type="project" value="UniProtKB-EC"/>
</dbReference>
<protein>
    <submittedName>
        <fullName evidence="2">Glucose 1-dehydrogenase</fullName>
        <ecNumber evidence="2">1.1.1.47</ecNumber>
    </submittedName>
</protein>
<gene>
    <name evidence="2" type="ORF">ACFQZQ_05520</name>
</gene>
<evidence type="ECO:0000256" key="1">
    <source>
        <dbReference type="ARBA" id="ARBA00006484"/>
    </source>
</evidence>
<dbReference type="RefSeq" id="WP_386811695.1">
    <property type="nucleotide sequence ID" value="NZ_JBHTIH010000003.1"/>
</dbReference>
<accession>A0ABW2YJW4</accession>
<reference evidence="3" key="1">
    <citation type="journal article" date="2019" name="Int. J. Syst. Evol. Microbiol.">
        <title>The Global Catalogue of Microorganisms (GCM) 10K type strain sequencing project: providing services to taxonomists for standard genome sequencing and annotation.</title>
        <authorList>
            <consortium name="The Broad Institute Genomics Platform"/>
            <consortium name="The Broad Institute Genome Sequencing Center for Infectious Disease"/>
            <person name="Wu L."/>
            <person name="Ma J."/>
        </authorList>
    </citation>
    <scope>NUCLEOTIDE SEQUENCE [LARGE SCALE GENOMIC DNA]</scope>
    <source>
        <strain evidence="3">CCUG 55491</strain>
    </source>
</reference>
<dbReference type="PRINTS" id="PR00080">
    <property type="entry name" value="SDRFAMILY"/>
</dbReference>
<comment type="similarity">
    <text evidence="1">Belongs to the short-chain dehydrogenases/reductases (SDR) family.</text>
</comment>
<comment type="caution">
    <text evidence="2">The sequence shown here is derived from an EMBL/GenBank/DDBJ whole genome shotgun (WGS) entry which is preliminary data.</text>
</comment>
<dbReference type="PANTHER" id="PTHR43943">
    <property type="entry name" value="DEHYDROGENASE/REDUCTASE (SDR FAMILY) MEMBER 4"/>
    <property type="match status" value="1"/>
</dbReference>
<dbReference type="InterPro" id="IPR002347">
    <property type="entry name" value="SDR_fam"/>
</dbReference>
<dbReference type="PANTHER" id="PTHR43943:SF2">
    <property type="entry name" value="DEHYDROGENASE_REDUCTASE 4"/>
    <property type="match status" value="1"/>
</dbReference>
<dbReference type="Pfam" id="PF13561">
    <property type="entry name" value="adh_short_C2"/>
    <property type="match status" value="1"/>
</dbReference>
<dbReference type="Gene3D" id="3.40.50.720">
    <property type="entry name" value="NAD(P)-binding Rossmann-like Domain"/>
    <property type="match status" value="1"/>
</dbReference>
<dbReference type="Proteomes" id="UP001597090">
    <property type="component" value="Unassembled WGS sequence"/>
</dbReference>
<dbReference type="InterPro" id="IPR020904">
    <property type="entry name" value="Sc_DH/Rdtase_CS"/>
</dbReference>
<sequence length="259" mass="26779">MTQPDLFDLAGKTALVTGASRGIGEAVARLLAGWGAHVVISSRQLDACEQVAASIRADGGAATAIAAHIGEPEAIEALFAALDARDLVPDILVNNAATNPHFGPMCEQSLASFEKTVDVNLRGYFWMTVQAAQRMTRVGRGGRGGAIVNVASVNARRSAPGQGVYSMTKAGIVSLTEGFAKELGPQGVRVNAVLPGLTDTKFAGALTSNEKILKTMLQLIPLGRVAQPDEIAPMIAFLCTPAAGYVTGAAFTVDGGYLA</sequence>
<evidence type="ECO:0000313" key="2">
    <source>
        <dbReference type="EMBL" id="MFD0738735.1"/>
    </source>
</evidence>
<keyword evidence="3" id="KW-1185">Reference proteome</keyword>
<evidence type="ECO:0000313" key="3">
    <source>
        <dbReference type="Proteomes" id="UP001597090"/>
    </source>
</evidence>
<dbReference type="CDD" id="cd05233">
    <property type="entry name" value="SDR_c"/>
    <property type="match status" value="1"/>
</dbReference>
<dbReference type="PROSITE" id="PS00061">
    <property type="entry name" value="ADH_SHORT"/>
    <property type="match status" value="1"/>
</dbReference>
<dbReference type="NCBIfam" id="NF005559">
    <property type="entry name" value="PRK07231.1"/>
    <property type="match status" value="1"/>
</dbReference>
<organism evidence="2 3">
    <name type="scientific">Lysobacter koreensis</name>
    <dbReference type="NCBI Taxonomy" id="266122"/>
    <lineage>
        <taxon>Bacteria</taxon>
        <taxon>Pseudomonadati</taxon>
        <taxon>Pseudomonadota</taxon>
        <taxon>Gammaproteobacteria</taxon>
        <taxon>Lysobacterales</taxon>
        <taxon>Lysobacteraceae</taxon>
        <taxon>Lysobacter</taxon>
    </lineage>
</organism>
<keyword evidence="2" id="KW-0560">Oxidoreductase</keyword>
<dbReference type="EC" id="1.1.1.47" evidence="2"/>